<dbReference type="GO" id="GO:0005794">
    <property type="term" value="C:Golgi apparatus"/>
    <property type="evidence" value="ECO:0007669"/>
    <property type="project" value="TreeGrafter"/>
</dbReference>
<feature type="transmembrane region" description="Helical" evidence="9">
    <location>
        <begin position="333"/>
        <end position="353"/>
    </location>
</feature>
<feature type="compositionally biased region" description="Polar residues" evidence="8">
    <location>
        <begin position="519"/>
        <end position="532"/>
    </location>
</feature>
<dbReference type="InterPro" id="IPR002524">
    <property type="entry name" value="Cation_efflux"/>
</dbReference>
<dbReference type="Pfam" id="PF01545">
    <property type="entry name" value="Cation_efflux"/>
    <property type="match status" value="1"/>
</dbReference>
<dbReference type="EMBL" id="PJQD01000038">
    <property type="protein sequence ID" value="POY73388.1"/>
    <property type="molecule type" value="Genomic_DNA"/>
</dbReference>
<protein>
    <recommendedName>
        <fullName evidence="10">Cation efflux protein transmembrane domain-containing protein</fullName>
    </recommendedName>
</protein>
<dbReference type="GO" id="GO:0016020">
    <property type="term" value="C:membrane"/>
    <property type="evidence" value="ECO:0007669"/>
    <property type="project" value="UniProtKB-SubCell"/>
</dbReference>
<feature type="compositionally biased region" description="Basic and acidic residues" evidence="8">
    <location>
        <begin position="561"/>
        <end position="577"/>
    </location>
</feature>
<feature type="transmembrane region" description="Helical" evidence="9">
    <location>
        <begin position="365"/>
        <end position="383"/>
    </location>
</feature>
<dbReference type="NCBIfam" id="TIGR01297">
    <property type="entry name" value="CDF"/>
    <property type="match status" value="1"/>
</dbReference>
<dbReference type="GO" id="GO:0031410">
    <property type="term" value="C:cytoplasmic vesicle"/>
    <property type="evidence" value="ECO:0007669"/>
    <property type="project" value="TreeGrafter"/>
</dbReference>
<evidence type="ECO:0000313" key="11">
    <source>
        <dbReference type="EMBL" id="POY73388.1"/>
    </source>
</evidence>
<keyword evidence="4 9" id="KW-0812">Transmembrane</keyword>
<comment type="similarity">
    <text evidence="2">Belongs to the cation diffusion facilitator (CDF) transporter (TC 2.A.4) family. SLC30A subfamily.</text>
</comment>
<dbReference type="InterPro" id="IPR058533">
    <property type="entry name" value="Cation_efflux_TM"/>
</dbReference>
<evidence type="ECO:0000256" key="5">
    <source>
        <dbReference type="ARBA" id="ARBA00022989"/>
    </source>
</evidence>
<keyword evidence="7 9" id="KW-0472">Membrane</keyword>
<feature type="transmembrane region" description="Helical" evidence="9">
    <location>
        <begin position="158"/>
        <end position="181"/>
    </location>
</feature>
<dbReference type="PANTHER" id="PTHR45755:SF4">
    <property type="entry name" value="ZINC TRANSPORTER 7"/>
    <property type="match status" value="1"/>
</dbReference>
<dbReference type="GO" id="GO:0005385">
    <property type="term" value="F:zinc ion transmembrane transporter activity"/>
    <property type="evidence" value="ECO:0007669"/>
    <property type="project" value="InterPro"/>
</dbReference>
<evidence type="ECO:0000256" key="8">
    <source>
        <dbReference type="SAM" id="MobiDB-lite"/>
    </source>
</evidence>
<evidence type="ECO:0000256" key="9">
    <source>
        <dbReference type="SAM" id="Phobius"/>
    </source>
</evidence>
<dbReference type="GO" id="GO:1904257">
    <property type="term" value="P:zinc ion import into Golgi lumen"/>
    <property type="evidence" value="ECO:0007669"/>
    <property type="project" value="TreeGrafter"/>
</dbReference>
<dbReference type="OrthoDB" id="78669at2759"/>
<evidence type="ECO:0000256" key="1">
    <source>
        <dbReference type="ARBA" id="ARBA00004141"/>
    </source>
</evidence>
<dbReference type="STRING" id="741276.A0A2S5B9D9"/>
<reference evidence="11 12" key="1">
    <citation type="journal article" date="2018" name="Front. Microbiol.">
        <title>Prospects for Fungal Bioremediation of Acidic Radioactive Waste Sites: Characterization and Genome Sequence of Rhodotorula taiwanensis MD1149.</title>
        <authorList>
            <person name="Tkavc R."/>
            <person name="Matrosova V.Y."/>
            <person name="Grichenko O.E."/>
            <person name="Gostincar C."/>
            <person name="Volpe R.P."/>
            <person name="Klimenkova P."/>
            <person name="Gaidamakova E.K."/>
            <person name="Zhou C.E."/>
            <person name="Stewart B.J."/>
            <person name="Lyman M.G."/>
            <person name="Malfatti S.A."/>
            <person name="Rubinfeld B."/>
            <person name="Courtot M."/>
            <person name="Singh J."/>
            <person name="Dalgard C.L."/>
            <person name="Hamilton T."/>
            <person name="Frey K.G."/>
            <person name="Gunde-Cimerman N."/>
            <person name="Dugan L."/>
            <person name="Daly M.J."/>
        </authorList>
    </citation>
    <scope>NUCLEOTIDE SEQUENCE [LARGE SCALE GENOMIC DNA]</scope>
    <source>
        <strain evidence="11 12">MD1149</strain>
    </source>
</reference>
<feature type="transmembrane region" description="Helical" evidence="9">
    <location>
        <begin position="657"/>
        <end position="675"/>
    </location>
</feature>
<feature type="transmembrane region" description="Helical" evidence="9">
    <location>
        <begin position="201"/>
        <end position="221"/>
    </location>
</feature>
<gene>
    <name evidence="11" type="ORF">BMF94_3726</name>
</gene>
<dbReference type="Gene3D" id="1.20.1510.10">
    <property type="entry name" value="Cation efflux protein transmembrane domain"/>
    <property type="match status" value="2"/>
</dbReference>
<feature type="region of interest" description="Disordered" evidence="8">
    <location>
        <begin position="503"/>
        <end position="617"/>
    </location>
</feature>
<feature type="region of interest" description="Disordered" evidence="8">
    <location>
        <begin position="455"/>
        <end position="491"/>
    </location>
</feature>
<dbReference type="InterPro" id="IPR027469">
    <property type="entry name" value="Cation_efflux_TMD_sf"/>
</dbReference>
<feature type="transmembrane region" description="Helical" evidence="9">
    <location>
        <begin position="625"/>
        <end position="645"/>
    </location>
</feature>
<organism evidence="11 12">
    <name type="scientific">Rhodotorula taiwanensis</name>
    <dbReference type="NCBI Taxonomy" id="741276"/>
    <lineage>
        <taxon>Eukaryota</taxon>
        <taxon>Fungi</taxon>
        <taxon>Dikarya</taxon>
        <taxon>Basidiomycota</taxon>
        <taxon>Pucciniomycotina</taxon>
        <taxon>Microbotryomycetes</taxon>
        <taxon>Sporidiobolales</taxon>
        <taxon>Sporidiobolaceae</taxon>
        <taxon>Rhodotorula</taxon>
    </lineage>
</organism>
<dbReference type="GO" id="GO:0006882">
    <property type="term" value="P:intracellular zinc ion homeostasis"/>
    <property type="evidence" value="ECO:0007669"/>
    <property type="project" value="InterPro"/>
</dbReference>
<feature type="transmembrane region" description="Helical" evidence="9">
    <location>
        <begin position="62"/>
        <end position="81"/>
    </location>
</feature>
<name>A0A2S5B9D9_9BASI</name>
<keyword evidence="3" id="KW-0813">Transport</keyword>
<evidence type="ECO:0000256" key="4">
    <source>
        <dbReference type="ARBA" id="ARBA00022692"/>
    </source>
</evidence>
<comment type="subcellular location">
    <subcellularLocation>
        <location evidence="1">Membrane</location>
        <topology evidence="1">Multi-pass membrane protein</topology>
    </subcellularLocation>
</comment>
<evidence type="ECO:0000256" key="6">
    <source>
        <dbReference type="ARBA" id="ARBA00023065"/>
    </source>
</evidence>
<dbReference type="InterPro" id="IPR045316">
    <property type="entry name" value="Msc2-like"/>
</dbReference>
<sequence>MSRGGYAEAYDPRVSGRVSLSQFDQSIASSLPADLLLALAGSKLAVAFTLHATREWLFARGYSPWTCTAAVLAAGGAFLSLWERSWEASRTPRRKQTRRPLLPLSLSFFLETLFALLCVDRIGATKFLLLASFSSLWARGFPLATLAGRKASDRSNAFILTTALIAAAYFLETLIAAWAFGGAIVRHAFGSSTSVTNSDEAVSWSTAILISTLTGAAWHVVDPLLTRSLLSHFPPIKIVRPGWPIAALVTFAAGRLAFAHAIGGTEVVLAVVGWKVVGHMVATDPRAPVVSAGSVTTGSTAPDASFVARCECFYRHARATIKVILDSPESRRIFLFLCINLAFMFVQMAYGVWTNSLGLISDSIHMFFDCLALGVGLFASVMATWPSNNVYTYGYTRMETLSGFANAVFLCLISIFIVFEAIQRLVDPPEISTNQLLTVSSVGLAVNLVGMAATGGHHGHSHGGGGGGGGSGHAHGHGHGHSQTPVRSNSTPFLTMSEQKDEMFSNGHANGHSHASHARSPSTPTHQRSRSYAASPILSPSPHAKHARSGSMAVLSTPQSAHDHTHTSNGLHSHESFTPEANACGHGHSHGHAHDHGDVIDRDEDEDDCEGEAGHGGHSHNMKGVFLHVLADTLGSVGVIISTLLIERYGWTGFDPLASIFIAVMIFASVVPLIADSGRILILDMGPEREEEVKKALVEVSRLEGVASFTKPRFWLLDSSTMVGSIAIQLAPASSAYDSHGQPSRHYASFEKTKARVRRTLKRHVAGLEHLSIQMEPTGGFASDG</sequence>
<comment type="caution">
    <text evidence="11">The sequence shown here is derived from an EMBL/GenBank/DDBJ whole genome shotgun (WGS) entry which is preliminary data.</text>
</comment>
<proteinExistence type="inferred from homology"/>
<keyword evidence="5 9" id="KW-1133">Transmembrane helix</keyword>
<feature type="domain" description="Cation efflux protein transmembrane" evidence="10">
    <location>
        <begin position="333"/>
        <end position="682"/>
    </location>
</feature>
<dbReference type="Proteomes" id="UP000237144">
    <property type="component" value="Unassembled WGS sequence"/>
</dbReference>
<keyword evidence="12" id="KW-1185">Reference proteome</keyword>
<feature type="transmembrane region" description="Helical" evidence="9">
    <location>
        <begin position="101"/>
        <end position="122"/>
    </location>
</feature>
<evidence type="ECO:0000256" key="7">
    <source>
        <dbReference type="ARBA" id="ARBA00023136"/>
    </source>
</evidence>
<feature type="compositionally biased region" description="Gly residues" evidence="8">
    <location>
        <begin position="462"/>
        <end position="473"/>
    </location>
</feature>
<dbReference type="SUPFAM" id="SSF161111">
    <property type="entry name" value="Cation efflux protein transmembrane domain-like"/>
    <property type="match status" value="1"/>
</dbReference>
<feature type="compositionally biased region" description="Acidic residues" evidence="8">
    <location>
        <begin position="601"/>
        <end position="611"/>
    </location>
</feature>
<dbReference type="AlphaFoldDB" id="A0A2S5B9D9"/>
<evidence type="ECO:0000259" key="10">
    <source>
        <dbReference type="Pfam" id="PF01545"/>
    </source>
</evidence>
<accession>A0A2S5B9D9</accession>
<evidence type="ECO:0000313" key="12">
    <source>
        <dbReference type="Proteomes" id="UP000237144"/>
    </source>
</evidence>
<evidence type="ECO:0000256" key="3">
    <source>
        <dbReference type="ARBA" id="ARBA00022448"/>
    </source>
</evidence>
<evidence type="ECO:0000256" key="2">
    <source>
        <dbReference type="ARBA" id="ARBA00008873"/>
    </source>
</evidence>
<feature type="transmembrane region" description="Helical" evidence="9">
    <location>
        <begin position="403"/>
        <end position="422"/>
    </location>
</feature>
<keyword evidence="6" id="KW-0406">Ion transport</keyword>
<dbReference type="PANTHER" id="PTHR45755">
    <property type="match status" value="1"/>
</dbReference>